<evidence type="ECO:0000256" key="1">
    <source>
        <dbReference type="SAM" id="MobiDB-lite"/>
    </source>
</evidence>
<dbReference type="Proteomes" id="UP000035086">
    <property type="component" value="Chromosome"/>
</dbReference>
<proteinExistence type="predicted"/>
<dbReference type="Proteomes" id="UP000254589">
    <property type="component" value="Unassembled WGS sequence"/>
</dbReference>
<evidence type="ECO:0000313" key="5">
    <source>
        <dbReference type="Proteomes" id="UP000254589"/>
    </source>
</evidence>
<reference evidence="2" key="2">
    <citation type="submission" date="2016-11" db="EMBL/GenBank/DDBJ databases">
        <title>Complete Genome Sequencing of Pandoraea pulmonicola DSM 16583.</title>
        <authorList>
            <person name="Chan K.-G."/>
        </authorList>
    </citation>
    <scope>NUCLEOTIDE SEQUENCE</scope>
    <source>
        <strain evidence="2">DSM 16583</strain>
    </source>
</reference>
<evidence type="ECO:0000313" key="4">
    <source>
        <dbReference type="Proteomes" id="UP000035086"/>
    </source>
</evidence>
<keyword evidence="4" id="KW-1185">Reference proteome</keyword>
<dbReference type="EMBL" id="CP010310">
    <property type="protein sequence ID" value="AJC19499.1"/>
    <property type="molecule type" value="Genomic_DNA"/>
</dbReference>
<sequence length="128" mass="14314">MIDRPLRTDYRRWLDTLDTLDTPDTPDIRDAQTTTAPGESPRRMAALPELPARLPFPGHVVWFHESQTYLDIRFDHHRFEIVTQQVPAAAEAFYFDSFDAAYGHAADIGEPCLILFSEGGGAPVSVVG</sequence>
<dbReference type="RefSeq" id="WP_039404713.1">
    <property type="nucleotide sequence ID" value="NZ_CP010310.2"/>
</dbReference>
<evidence type="ECO:0000313" key="2">
    <source>
        <dbReference type="EMBL" id="AJC19499.1"/>
    </source>
</evidence>
<accession>A0AAJ4ZFR0</accession>
<dbReference type="AlphaFoldDB" id="A0AAJ4ZFR0"/>
<feature type="region of interest" description="Disordered" evidence="1">
    <location>
        <begin position="21"/>
        <end position="42"/>
    </location>
</feature>
<dbReference type="KEGG" id="ppul:RO07_01565"/>
<reference evidence="4" key="1">
    <citation type="submission" date="2014-12" db="EMBL/GenBank/DDBJ databases">
        <title>Complete Genome Sequencing of Pandoraea pulmonicola DSM 16583.</title>
        <authorList>
            <person name="Chan K.-G."/>
        </authorList>
    </citation>
    <scope>NUCLEOTIDE SEQUENCE [LARGE SCALE GENOMIC DNA]</scope>
    <source>
        <strain evidence="4">DSM 16583</strain>
    </source>
</reference>
<gene>
    <name evidence="3" type="ORF">NCTC13159_03978</name>
    <name evidence="2" type="ORF">RO07_01565</name>
</gene>
<organism evidence="3 5">
    <name type="scientific">Pandoraea pulmonicola</name>
    <dbReference type="NCBI Taxonomy" id="93221"/>
    <lineage>
        <taxon>Bacteria</taxon>
        <taxon>Pseudomonadati</taxon>
        <taxon>Pseudomonadota</taxon>
        <taxon>Betaproteobacteria</taxon>
        <taxon>Burkholderiales</taxon>
        <taxon>Burkholderiaceae</taxon>
        <taxon>Pandoraea</taxon>
    </lineage>
</organism>
<evidence type="ECO:0000313" key="3">
    <source>
        <dbReference type="EMBL" id="SUA92448.1"/>
    </source>
</evidence>
<protein>
    <submittedName>
        <fullName evidence="3">Uncharacterized protein</fullName>
    </submittedName>
</protein>
<reference evidence="3 5" key="3">
    <citation type="submission" date="2018-06" db="EMBL/GenBank/DDBJ databases">
        <authorList>
            <consortium name="Pathogen Informatics"/>
            <person name="Doyle S."/>
        </authorList>
    </citation>
    <scope>NUCLEOTIDE SEQUENCE [LARGE SCALE GENOMIC DNA]</scope>
    <source>
        <strain evidence="3 5">NCTC13159</strain>
    </source>
</reference>
<dbReference type="EMBL" id="UGSJ01000001">
    <property type="protein sequence ID" value="SUA92448.1"/>
    <property type="molecule type" value="Genomic_DNA"/>
</dbReference>
<name>A0AAJ4ZFR0_PANPU</name>